<dbReference type="EMBL" id="FNAT01000012">
    <property type="protein sequence ID" value="SDF37645.1"/>
    <property type="molecule type" value="Genomic_DNA"/>
</dbReference>
<gene>
    <name evidence="2" type="ORF">SAMN04488567_0235</name>
</gene>
<dbReference type="AlphaFoldDB" id="A0A1G7KKH0"/>
<evidence type="ECO:0000313" key="3">
    <source>
        <dbReference type="Proteomes" id="UP000198922"/>
    </source>
</evidence>
<proteinExistence type="predicted"/>
<evidence type="ECO:0000256" key="1">
    <source>
        <dbReference type="SAM" id="Coils"/>
    </source>
</evidence>
<reference evidence="3" key="1">
    <citation type="submission" date="2016-10" db="EMBL/GenBank/DDBJ databases">
        <authorList>
            <person name="Varghese N."/>
            <person name="Submissions S."/>
        </authorList>
    </citation>
    <scope>NUCLEOTIDE SEQUENCE [LARGE SCALE GENOMIC DNA]</scope>
    <source>
        <strain evidence="3">DSM 21424</strain>
    </source>
</reference>
<dbReference type="Pfam" id="PF13412">
    <property type="entry name" value="HTH_24"/>
    <property type="match status" value="1"/>
</dbReference>
<organism evidence="2 3">
    <name type="scientific">Limimaricola pyoseonensis</name>
    <dbReference type="NCBI Taxonomy" id="521013"/>
    <lineage>
        <taxon>Bacteria</taxon>
        <taxon>Pseudomonadati</taxon>
        <taxon>Pseudomonadota</taxon>
        <taxon>Alphaproteobacteria</taxon>
        <taxon>Rhodobacterales</taxon>
        <taxon>Paracoccaceae</taxon>
        <taxon>Limimaricola</taxon>
    </lineage>
</organism>
<accession>A0A1G7KKH0</accession>
<evidence type="ECO:0000313" key="2">
    <source>
        <dbReference type="EMBL" id="SDF37645.1"/>
    </source>
</evidence>
<keyword evidence="1" id="KW-0175">Coiled coil</keyword>
<dbReference type="InterPro" id="IPR036390">
    <property type="entry name" value="WH_DNA-bd_sf"/>
</dbReference>
<dbReference type="Gene3D" id="1.10.10.10">
    <property type="entry name" value="Winged helix-like DNA-binding domain superfamily/Winged helix DNA-binding domain"/>
    <property type="match status" value="1"/>
</dbReference>
<dbReference type="SUPFAM" id="SSF46785">
    <property type="entry name" value="Winged helix' DNA-binding domain"/>
    <property type="match status" value="1"/>
</dbReference>
<keyword evidence="3" id="KW-1185">Reference proteome</keyword>
<protein>
    <submittedName>
        <fullName evidence="2">EPS-associated transcriptional regulator, MarR family</fullName>
    </submittedName>
</protein>
<dbReference type="NCBIfam" id="TIGR04176">
    <property type="entry name" value="MarR_EPS"/>
    <property type="match status" value="1"/>
</dbReference>
<dbReference type="InterPro" id="IPR026433">
    <property type="entry name" value="MarR_EPS"/>
</dbReference>
<dbReference type="InterPro" id="IPR036388">
    <property type="entry name" value="WH-like_DNA-bd_sf"/>
</dbReference>
<dbReference type="RefSeq" id="WP_242652346.1">
    <property type="nucleotide sequence ID" value="NZ_FNAT01000012.1"/>
</dbReference>
<sequence length="111" mass="12809">MISDDLRFRLLRLLEENPSLSQRQIAAELGLSLGRVNYVLRALIEKGQIKARNFRVSRNKLRYAYLLTPGGIEEKARLTSGFLQRKLAEHEALQSEIEALQREIKRMDASK</sequence>
<dbReference type="Proteomes" id="UP000198922">
    <property type="component" value="Unassembled WGS sequence"/>
</dbReference>
<name>A0A1G7KKH0_9RHOB</name>
<feature type="coiled-coil region" evidence="1">
    <location>
        <begin position="83"/>
        <end position="110"/>
    </location>
</feature>